<evidence type="ECO:0000256" key="1">
    <source>
        <dbReference type="ARBA" id="ARBA00023015"/>
    </source>
</evidence>
<evidence type="ECO:0000313" key="7">
    <source>
        <dbReference type="Proteomes" id="UP000509303"/>
    </source>
</evidence>
<dbReference type="InterPro" id="IPR009057">
    <property type="entry name" value="Homeodomain-like_sf"/>
</dbReference>
<dbReference type="GO" id="GO:0003677">
    <property type="term" value="F:DNA binding"/>
    <property type="evidence" value="ECO:0007669"/>
    <property type="project" value="UniProtKB-UniRule"/>
</dbReference>
<dbReference type="InterPro" id="IPR036271">
    <property type="entry name" value="Tet_transcr_reg_TetR-rel_C_sf"/>
</dbReference>
<sequence length="179" mass="19432">MPTHARDRLLTAAAELFYVEGIQAVGVERLLAVSGVGRASFYRHFAGKDALVAAVLQRQGEQWLAWLETAVAEHGGGPLAVFDALADRARSRGFHGCAFVNAMAETADPSSEVYRLAEAHKRRVTAYVEQLIKAAGCERHEALAEQFVLLMDGATVTAMRERTGAPALRAREMAQRLLG</sequence>
<evidence type="ECO:0000256" key="2">
    <source>
        <dbReference type="ARBA" id="ARBA00023125"/>
    </source>
</evidence>
<evidence type="ECO:0000256" key="3">
    <source>
        <dbReference type="ARBA" id="ARBA00023163"/>
    </source>
</evidence>
<keyword evidence="7" id="KW-1185">Reference proteome</keyword>
<name>A0A7H8N5P2_9ACTN</name>
<dbReference type="RefSeq" id="WP_176161525.1">
    <property type="nucleotide sequence ID" value="NZ_CP054929.1"/>
</dbReference>
<dbReference type="EMBL" id="CP054929">
    <property type="protein sequence ID" value="QKW49790.1"/>
    <property type="molecule type" value="Genomic_DNA"/>
</dbReference>
<protein>
    <submittedName>
        <fullName evidence="6">TetR/AcrR family transcriptional regulator</fullName>
    </submittedName>
</protein>
<reference evidence="6 7" key="1">
    <citation type="submission" date="2020-06" db="EMBL/GenBank/DDBJ databases">
        <title>Genome mining for natural products.</title>
        <authorList>
            <person name="Zhang B."/>
            <person name="Shi J."/>
            <person name="Ge H."/>
        </authorList>
    </citation>
    <scope>NUCLEOTIDE SEQUENCE [LARGE SCALE GENOMIC DNA]</scope>
    <source>
        <strain evidence="6 7">NA00687</strain>
    </source>
</reference>
<keyword evidence="1" id="KW-0805">Transcription regulation</keyword>
<dbReference type="AlphaFoldDB" id="A0A7H8N5P2"/>
<keyword evidence="3" id="KW-0804">Transcription</keyword>
<gene>
    <name evidence="6" type="ORF">HUT08_09750</name>
</gene>
<evidence type="ECO:0000259" key="5">
    <source>
        <dbReference type="PROSITE" id="PS50977"/>
    </source>
</evidence>
<proteinExistence type="predicted"/>
<dbReference type="PROSITE" id="PS50977">
    <property type="entry name" value="HTH_TETR_2"/>
    <property type="match status" value="1"/>
</dbReference>
<dbReference type="SUPFAM" id="SSF46689">
    <property type="entry name" value="Homeodomain-like"/>
    <property type="match status" value="1"/>
</dbReference>
<dbReference type="SUPFAM" id="SSF48498">
    <property type="entry name" value="Tetracyclin repressor-like, C-terminal domain"/>
    <property type="match status" value="1"/>
</dbReference>
<feature type="domain" description="HTH tetR-type" evidence="5">
    <location>
        <begin position="3"/>
        <end position="63"/>
    </location>
</feature>
<evidence type="ECO:0000256" key="4">
    <source>
        <dbReference type="PROSITE-ProRule" id="PRU00335"/>
    </source>
</evidence>
<feature type="DNA-binding region" description="H-T-H motif" evidence="4">
    <location>
        <begin position="26"/>
        <end position="45"/>
    </location>
</feature>
<accession>A0A7H8N5P2</accession>
<evidence type="ECO:0000313" key="6">
    <source>
        <dbReference type="EMBL" id="QKW49790.1"/>
    </source>
</evidence>
<dbReference type="PANTHER" id="PTHR47506:SF3">
    <property type="entry name" value="HTH-TYPE TRANSCRIPTIONAL REGULATOR LMRA"/>
    <property type="match status" value="1"/>
</dbReference>
<organism evidence="6 7">
    <name type="scientific">Streptomyces buecherae</name>
    <dbReference type="NCBI Taxonomy" id="2763006"/>
    <lineage>
        <taxon>Bacteria</taxon>
        <taxon>Bacillati</taxon>
        <taxon>Actinomycetota</taxon>
        <taxon>Actinomycetes</taxon>
        <taxon>Kitasatosporales</taxon>
        <taxon>Streptomycetaceae</taxon>
        <taxon>Streptomyces</taxon>
    </lineage>
</organism>
<dbReference type="PRINTS" id="PR00455">
    <property type="entry name" value="HTHTETR"/>
</dbReference>
<dbReference type="Gene3D" id="1.10.357.10">
    <property type="entry name" value="Tetracycline Repressor, domain 2"/>
    <property type="match status" value="1"/>
</dbReference>
<dbReference type="Proteomes" id="UP000509303">
    <property type="component" value="Chromosome"/>
</dbReference>
<keyword evidence="2 4" id="KW-0238">DNA-binding</keyword>
<dbReference type="PANTHER" id="PTHR47506">
    <property type="entry name" value="TRANSCRIPTIONAL REGULATORY PROTEIN"/>
    <property type="match status" value="1"/>
</dbReference>
<dbReference type="InterPro" id="IPR001647">
    <property type="entry name" value="HTH_TetR"/>
</dbReference>
<dbReference type="Pfam" id="PF00440">
    <property type="entry name" value="TetR_N"/>
    <property type="match status" value="1"/>
</dbReference>